<name>A0A7U6B7J0_AERCA</name>
<dbReference type="Gene3D" id="3.40.50.2000">
    <property type="entry name" value="Glycogen Phosphorylase B"/>
    <property type="match status" value="2"/>
</dbReference>
<sequence length="410" mass="46051">MKIAFFSKADAAGGGASRIAQDLAEGFREQGHETVHWVSWTHTGYDAHRRRLYGERWQRSFYRYSRNIKSWFAPDVIPFEWPNLYWQNLPANFDLVHVHDISSAMSSWSVQRLAKQMPVLWTQHDCSAFTGGCINPLSCTNYRSGCGNCPQHGQWPLDSRFDYSRLKRRLNQQALDVSQLTLATPSRWLQQWALDSGHVQSPPLLLRNGVNINIFKPVTRPVKDVPIIVLAAASLSSPYKGITDAINALTQLLTCRAYKLIVIGDADDSTKNSFQGLPIVTFTGHIRDQNMLASYYHQADLLLMPSLADNQPLQLLEAMACGLPTVAYATGGIPELLGNNERGWLVPTGDFHALANALAHALSSVPDLIAKGMTAREWVTDNHSKNVMFAEHLTAYQNIITTWQERYSKK</sequence>
<dbReference type="Pfam" id="PF13439">
    <property type="entry name" value="Glyco_transf_4"/>
    <property type="match status" value="1"/>
</dbReference>
<dbReference type="RefSeq" id="WP_162726513.1">
    <property type="nucleotide sequence ID" value="NZ_JAEHIW010000073.1"/>
</dbReference>
<dbReference type="InterPro" id="IPR028098">
    <property type="entry name" value="Glyco_trans_4-like_N"/>
</dbReference>
<protein>
    <submittedName>
        <fullName evidence="2">Glycosyltransferase</fullName>
    </submittedName>
</protein>
<dbReference type="PANTHER" id="PTHR45947:SF3">
    <property type="entry name" value="SULFOQUINOVOSYL TRANSFERASE SQD2"/>
    <property type="match status" value="1"/>
</dbReference>
<proteinExistence type="predicted"/>
<dbReference type="Pfam" id="PF13692">
    <property type="entry name" value="Glyco_trans_1_4"/>
    <property type="match status" value="1"/>
</dbReference>
<evidence type="ECO:0000259" key="1">
    <source>
        <dbReference type="Pfam" id="PF13439"/>
    </source>
</evidence>
<dbReference type="EMBL" id="CP025706">
    <property type="protein sequence ID" value="AXB03699.2"/>
    <property type="molecule type" value="Genomic_DNA"/>
</dbReference>
<dbReference type="InterPro" id="IPR050194">
    <property type="entry name" value="Glycosyltransferase_grp1"/>
</dbReference>
<keyword evidence="2" id="KW-0808">Transferase</keyword>
<dbReference type="GO" id="GO:0016757">
    <property type="term" value="F:glycosyltransferase activity"/>
    <property type="evidence" value="ECO:0007669"/>
    <property type="project" value="TreeGrafter"/>
</dbReference>
<organism evidence="2 3">
    <name type="scientific">Aeromonas caviae</name>
    <name type="common">Aeromonas punctata</name>
    <dbReference type="NCBI Taxonomy" id="648"/>
    <lineage>
        <taxon>Bacteria</taxon>
        <taxon>Pseudomonadati</taxon>
        <taxon>Pseudomonadota</taxon>
        <taxon>Gammaproteobacteria</taxon>
        <taxon>Aeromonadales</taxon>
        <taxon>Aeromonadaceae</taxon>
        <taxon>Aeromonas</taxon>
    </lineage>
</organism>
<accession>A0A7U6B7J0</accession>
<gene>
    <name evidence="2" type="ORF">C1C91_00350</name>
</gene>
<dbReference type="PANTHER" id="PTHR45947">
    <property type="entry name" value="SULFOQUINOVOSYL TRANSFERASE SQD2"/>
    <property type="match status" value="1"/>
</dbReference>
<evidence type="ECO:0000313" key="3">
    <source>
        <dbReference type="Proteomes" id="UP000266778"/>
    </source>
</evidence>
<dbReference type="AlphaFoldDB" id="A0A7U6B7J0"/>
<evidence type="ECO:0000313" key="2">
    <source>
        <dbReference type="EMBL" id="AXB03699.2"/>
    </source>
</evidence>
<dbReference type="Proteomes" id="UP000266778">
    <property type="component" value="Chromosome"/>
</dbReference>
<reference evidence="2" key="1">
    <citation type="journal article" date="2019" name="J Environ">
        <title>Genetic characterization and potential molecular dissemination mechanism of tet (31) gene in Aeromonas caviae from an oxytetracycline wastewater treatment system.</title>
        <authorList>
            <person name="Shi Y."/>
            <person name="Tian Z."/>
            <person name="Leclercq S.O."/>
            <person name="Zhang H."/>
            <person name="Yang M."/>
            <person name="Zhang Y."/>
        </authorList>
    </citation>
    <scope>NUCLEOTIDE SEQUENCE</scope>
    <source>
        <strain evidence="2">T25-39</strain>
    </source>
</reference>
<dbReference type="SUPFAM" id="SSF53756">
    <property type="entry name" value="UDP-Glycosyltransferase/glycogen phosphorylase"/>
    <property type="match status" value="1"/>
</dbReference>
<feature type="domain" description="Glycosyltransferase subfamily 4-like N-terminal" evidence="1">
    <location>
        <begin position="14"/>
        <end position="211"/>
    </location>
</feature>